<feature type="compositionally biased region" description="Low complexity" evidence="1">
    <location>
        <begin position="48"/>
        <end position="67"/>
    </location>
</feature>
<feature type="region of interest" description="Disordered" evidence="1">
    <location>
        <begin position="849"/>
        <end position="876"/>
    </location>
</feature>
<feature type="compositionally biased region" description="Polar residues" evidence="1">
    <location>
        <begin position="326"/>
        <end position="344"/>
    </location>
</feature>
<feature type="region of interest" description="Disordered" evidence="1">
    <location>
        <begin position="1438"/>
        <end position="1524"/>
    </location>
</feature>
<feature type="compositionally biased region" description="Polar residues" evidence="1">
    <location>
        <begin position="1864"/>
        <end position="1873"/>
    </location>
</feature>
<feature type="region of interest" description="Disordered" evidence="1">
    <location>
        <begin position="1538"/>
        <end position="1581"/>
    </location>
</feature>
<keyword evidence="3" id="KW-1185">Reference proteome</keyword>
<feature type="region of interest" description="Disordered" evidence="1">
    <location>
        <begin position="1599"/>
        <end position="1637"/>
    </location>
</feature>
<comment type="caution">
    <text evidence="2">The sequence shown here is derived from an EMBL/GenBank/DDBJ whole genome shotgun (WGS) entry which is preliminary data.</text>
</comment>
<feature type="compositionally biased region" description="Basic residues" evidence="1">
    <location>
        <begin position="580"/>
        <end position="597"/>
    </location>
</feature>
<feature type="compositionally biased region" description="Basic and acidic residues" evidence="1">
    <location>
        <begin position="410"/>
        <end position="441"/>
    </location>
</feature>
<feature type="compositionally biased region" description="Basic and acidic residues" evidence="1">
    <location>
        <begin position="1352"/>
        <end position="1364"/>
    </location>
</feature>
<dbReference type="EMBL" id="MIGC01000118">
    <property type="protein sequence ID" value="PHJ25854.1"/>
    <property type="molecule type" value="Genomic_DNA"/>
</dbReference>
<feature type="compositionally biased region" description="Polar residues" evidence="1">
    <location>
        <begin position="990"/>
        <end position="1001"/>
    </location>
</feature>
<feature type="compositionally biased region" description="Pro residues" evidence="1">
    <location>
        <begin position="311"/>
        <end position="321"/>
    </location>
</feature>
<feature type="compositionally biased region" description="Basic and acidic residues" evidence="1">
    <location>
        <begin position="559"/>
        <end position="571"/>
    </location>
</feature>
<feature type="region of interest" description="Disordered" evidence="1">
    <location>
        <begin position="699"/>
        <end position="784"/>
    </location>
</feature>
<feature type="compositionally biased region" description="Low complexity" evidence="1">
    <location>
        <begin position="1301"/>
        <end position="1310"/>
    </location>
</feature>
<evidence type="ECO:0000313" key="3">
    <source>
        <dbReference type="Proteomes" id="UP000221165"/>
    </source>
</evidence>
<feature type="region of interest" description="Disordered" evidence="1">
    <location>
        <begin position="1256"/>
        <end position="1364"/>
    </location>
</feature>
<feature type="compositionally biased region" description="Polar residues" evidence="1">
    <location>
        <begin position="2056"/>
        <end position="2068"/>
    </location>
</feature>
<evidence type="ECO:0000313" key="2">
    <source>
        <dbReference type="EMBL" id="PHJ25854.1"/>
    </source>
</evidence>
<feature type="region of interest" description="Disordered" evidence="1">
    <location>
        <begin position="1190"/>
        <end position="1212"/>
    </location>
</feature>
<feature type="compositionally biased region" description="Basic and acidic residues" evidence="1">
    <location>
        <begin position="1268"/>
        <end position="1297"/>
    </location>
</feature>
<feature type="region of interest" description="Disordered" evidence="1">
    <location>
        <begin position="42"/>
        <end position="67"/>
    </location>
</feature>
<feature type="compositionally biased region" description="Basic and acidic residues" evidence="1">
    <location>
        <begin position="2022"/>
        <end position="2042"/>
    </location>
</feature>
<feature type="compositionally biased region" description="Basic and acidic residues" evidence="1">
    <location>
        <begin position="264"/>
        <end position="274"/>
    </location>
</feature>
<feature type="compositionally biased region" description="Low complexity" evidence="1">
    <location>
        <begin position="1078"/>
        <end position="1088"/>
    </location>
</feature>
<feature type="compositionally biased region" description="Basic and acidic residues" evidence="1">
    <location>
        <begin position="166"/>
        <end position="182"/>
    </location>
</feature>
<name>A0A2C6LHD8_9APIC</name>
<gene>
    <name evidence="2" type="ORF">CSUI_000289</name>
</gene>
<feature type="compositionally biased region" description="Basic and acidic residues" evidence="1">
    <location>
        <begin position="1"/>
        <end position="11"/>
    </location>
</feature>
<feature type="compositionally biased region" description="Polar residues" evidence="1">
    <location>
        <begin position="721"/>
        <end position="756"/>
    </location>
</feature>
<feature type="region of interest" description="Disordered" evidence="1">
    <location>
        <begin position="1818"/>
        <end position="1851"/>
    </location>
</feature>
<feature type="region of interest" description="Disordered" evidence="1">
    <location>
        <begin position="1864"/>
        <end position="1898"/>
    </location>
</feature>
<feature type="region of interest" description="Disordered" evidence="1">
    <location>
        <begin position="410"/>
        <end position="451"/>
    </location>
</feature>
<feature type="compositionally biased region" description="Polar residues" evidence="1">
    <location>
        <begin position="251"/>
        <end position="261"/>
    </location>
</feature>
<feature type="compositionally biased region" description="Polar residues" evidence="1">
    <location>
        <begin position="633"/>
        <end position="656"/>
    </location>
</feature>
<feature type="region of interest" description="Disordered" evidence="1">
    <location>
        <begin position="1060"/>
        <end position="1123"/>
    </location>
</feature>
<protein>
    <submittedName>
        <fullName evidence="2">Uncharacterized protein</fullName>
    </submittedName>
</protein>
<reference evidence="2 3" key="1">
    <citation type="journal article" date="2017" name="Int. J. Parasitol.">
        <title>The genome of the protozoan parasite Cystoisospora suis and a reverse vaccinology approach to identify vaccine candidates.</title>
        <authorList>
            <person name="Palmieri N."/>
            <person name="Shrestha A."/>
            <person name="Ruttkowski B."/>
            <person name="Beck T."/>
            <person name="Vogl C."/>
            <person name="Tomley F."/>
            <person name="Blake D.P."/>
            <person name="Joachim A."/>
        </authorList>
    </citation>
    <scope>NUCLEOTIDE SEQUENCE [LARGE SCALE GENOMIC DNA]</scope>
    <source>
        <strain evidence="2 3">Wien I</strain>
    </source>
</reference>
<feature type="region of interest" description="Disordered" evidence="1">
    <location>
        <begin position="535"/>
        <end position="604"/>
    </location>
</feature>
<feature type="region of interest" description="Disordered" evidence="1">
    <location>
        <begin position="2021"/>
        <end position="2068"/>
    </location>
</feature>
<evidence type="ECO:0000256" key="1">
    <source>
        <dbReference type="SAM" id="MobiDB-lite"/>
    </source>
</evidence>
<dbReference type="RefSeq" id="XP_067927500.1">
    <property type="nucleotide sequence ID" value="XM_068060523.1"/>
</dbReference>
<dbReference type="Proteomes" id="UP000221165">
    <property type="component" value="Unassembled WGS sequence"/>
</dbReference>
<dbReference type="OrthoDB" id="331705at2759"/>
<feature type="compositionally biased region" description="Basic and acidic residues" evidence="1">
    <location>
        <begin position="1089"/>
        <end position="1107"/>
    </location>
</feature>
<feature type="region of interest" description="Disordered" evidence="1">
    <location>
        <begin position="79"/>
        <end position="113"/>
    </location>
</feature>
<feature type="compositionally biased region" description="Low complexity" evidence="1">
    <location>
        <begin position="849"/>
        <end position="863"/>
    </location>
</feature>
<dbReference type="GeneID" id="94423734"/>
<feature type="compositionally biased region" description="Basic and acidic residues" evidence="1">
    <location>
        <begin position="1311"/>
        <end position="1332"/>
    </location>
</feature>
<feature type="compositionally biased region" description="Polar residues" evidence="1">
    <location>
        <begin position="183"/>
        <end position="200"/>
    </location>
</feature>
<dbReference type="VEuPathDB" id="ToxoDB:CSUI_000289"/>
<feature type="compositionally biased region" description="Basic and acidic residues" evidence="1">
    <location>
        <begin position="222"/>
        <end position="235"/>
    </location>
</feature>
<feature type="compositionally biased region" description="Polar residues" evidence="1">
    <location>
        <begin position="1027"/>
        <end position="1045"/>
    </location>
</feature>
<feature type="region of interest" description="Disordered" evidence="1">
    <location>
        <begin position="163"/>
        <end position="385"/>
    </location>
</feature>
<feature type="region of interest" description="Disordered" evidence="1">
    <location>
        <begin position="990"/>
        <end position="1045"/>
    </location>
</feature>
<feature type="compositionally biased region" description="Basic and acidic residues" evidence="1">
    <location>
        <begin position="1486"/>
        <end position="1499"/>
    </location>
</feature>
<accession>A0A2C6LHD8</accession>
<feature type="region of interest" description="Disordered" evidence="1">
    <location>
        <begin position="1"/>
        <end position="20"/>
    </location>
</feature>
<feature type="compositionally biased region" description="Polar residues" evidence="1">
    <location>
        <begin position="1566"/>
        <end position="1580"/>
    </location>
</feature>
<organism evidence="2 3">
    <name type="scientific">Cystoisospora suis</name>
    <dbReference type="NCBI Taxonomy" id="483139"/>
    <lineage>
        <taxon>Eukaryota</taxon>
        <taxon>Sar</taxon>
        <taxon>Alveolata</taxon>
        <taxon>Apicomplexa</taxon>
        <taxon>Conoidasida</taxon>
        <taxon>Coccidia</taxon>
        <taxon>Eucoccidiorida</taxon>
        <taxon>Eimeriorina</taxon>
        <taxon>Sarcocystidae</taxon>
        <taxon>Cystoisospora</taxon>
    </lineage>
</organism>
<feature type="region of interest" description="Disordered" evidence="1">
    <location>
        <begin position="620"/>
        <end position="684"/>
    </location>
</feature>
<feature type="compositionally biased region" description="Basic and acidic residues" evidence="1">
    <location>
        <begin position="657"/>
        <end position="666"/>
    </location>
</feature>
<sequence>MEREREEENKGKIPGNSTSLYKRVSELHANYPTKEETSCCCRGREDSACSSDATRSSDSLLSSSSSSKCMTSFMTYEADGEKMSLAGQTSLQKRRSRHRETDNGKVNSEEEEVDLVSRMKRLLNEVAHRTATFEETISRSCHPDIPMVGSKCLPVETPPCGMESLKTGEKSKRERGERRTISSEEVSVSRLTVPAGNSKQDAGVPPSPVFSASSSRQQMEGQRLREAKTKKKDENAFFSCLSSTPPFPSSIGGNETVSTPAFSRKTDTHPRPGTDDFFPLDNPRASSVHKDSQQFYGRQDGEISPHTRQRSPPPSPFPSPPHGDSISFQKTSTSPLPWTSSKSRPVSIDDNRSMRETSMQTKRKDKELFLLPSHHASPTNGSCCNRRIEGKVEEDRGVLSRRVSSCKEASRCRERSQRARKDEMGYVSHNKDGGAEEERRRSSGRHGQSDVWNEEMKLLTQNAKVLSDVHHSFPIRNSEGCEEREEREKEDKEIPPWKLVPGGVLPPNGRLEDFVLLENSFRRSLNPMVCMHREEKEKGVHRNSLPPCEKKTLISTQERISHNDDHPKSEESSSSSSSLHQHRSSKGGRRRRARSRTLKYCTSTTLERTSSAMTDMSSLSFLKDIPNPPINYTGGTRPSEQDQSAVTSMERPSSSFIERERKDDTGRRRKTSSSGEDSSLPMCLPSNQVVESRTQKMAFSGVSPSDFPRSRTSRTDIRPNCLSSGPFSLSPEQDLSECMTEQQETRSGVCTPNSSHTSRRMACKESSTSSSLQHHYKDYKKRQHTPSCEDFISQRLHAHHDRGECHPRGVLDVCNISEDTSSKASKNYRETPYGRLPLLHEETVCFPSSFPASSEASSPMSQQDSDKPASPPRPATCPLLTLANSLQLEHGDISPQGHSVVIQTPTPACTFFPPSSSTTASVSSFSCISASHGSLRRRRSGVTSTFLPGPVNGGDSHAIHLTTRDRVFSTCHSLSSFSLSSTCQAKETLKQSSTSLSQELPSGSHRQKESSPPPLVNGLAYKERKPTSSQGRLEPSPQLNCSASSPSLEIPALRLQDVSSRLKGVSRSPKTAQDLSSRKGYSSRSSPSDYDRPGGMKKESEGGREISRPTLTPSCRVKGEGTLSSQREKIKELTVCDFDTQEPIIPDAWRDTTASSAAASQRSMEFSGRDSMTDVDHCRKSILNRETGKGGIISSASRNGISEHARGGPIRFSHHSELASTAVYRDDRRTRQESDTVDARVNASITLERRRLSLSKPMEEFTAAPADDSLKTRENPRRREKSVGRDDLQGHRDDDVRSAAGNDGESNSSGRENEREKEPLSYQDSHTDDNDVRAAYTSLRDSQRNHHRHERPHSEARAGTRIRAEPGTRTADFKENLRCQRPTADPFRTSLIHHSTVSNKAERHFFSEKEAPNKLGSFAESARTSPALAQASCVKSKDKSHVRNEEQGGVCGGMPTSNEVNGDAIKSPGSRGRESVKSEGVVHSVDAGEQRPEVRRVVDQVEQSAVKPYPSTASPVECGLPHSPSQVQIAHLERALPSHLRHSSESTQSQRLSSSQTASQSLFSPRCSSPTPSLKRQQPSMAPLVDVVESCKLTGCPPSFDISSRGAEEETRSPEMISSGNEKPGCLPLGSPQTSVRLSPSRAWSSTLQSPGNMNLRLAPLTAKKETSSSMEFAGVSKTRLRRRAAALFRELVRAEALQPDTAEALRVAVQKQLYGAKSNSSSGKFTLTSEEEELLQCTFRPQINRYKRVGGRDADRPRQPWWQRLYNGHRTSELKRELQEIQTRVRLMTEMEEEEEEQGVEQNKTGRIMRLSEEIRAPRGASLITDSPSQDGATRKNMRKPTSGGRDVQGDFCNSSFSVYSPEKFQSSSEECSPSRLHLRNERGRRRAVSQTGVTPKKSVRFETPDVEVSRDREKCFRHSPTTPRAQRGVTIRHSSVDTSGPSRTRDLCGTSKRIEKEYSRQQTKASQGVTTPGRSIDVLGARKVPVTGSRRLELQQQYDDEEEQEENCGFFTPYITSVSHPEKSTRGLTHRLSEEPDTPKTRVRAPSKWRNDQSKSVTSTPINGTRNARIQRVGAEKAEDNETDDSCVSRQLLKTYLGGRQFVPGWLDVW</sequence>
<proteinExistence type="predicted"/>
<feature type="compositionally biased region" description="Low complexity" evidence="1">
    <location>
        <begin position="1545"/>
        <end position="1564"/>
    </location>
</feature>